<evidence type="ECO:0000313" key="2">
    <source>
        <dbReference type="Proteomes" id="UP000054342"/>
    </source>
</evidence>
<accession>A0A0D2EAA3</accession>
<name>A0A0D2EAA3_9EURO</name>
<reference evidence="1 2" key="1">
    <citation type="submission" date="2015-01" db="EMBL/GenBank/DDBJ databases">
        <title>The Genome Sequence of Exophiala xenobiotica CBS118157.</title>
        <authorList>
            <consortium name="The Broad Institute Genomics Platform"/>
            <person name="Cuomo C."/>
            <person name="de Hoog S."/>
            <person name="Gorbushina A."/>
            <person name="Stielow B."/>
            <person name="Teixiera M."/>
            <person name="Abouelleil A."/>
            <person name="Chapman S.B."/>
            <person name="Priest M."/>
            <person name="Young S.K."/>
            <person name="Wortman J."/>
            <person name="Nusbaum C."/>
            <person name="Birren B."/>
        </authorList>
    </citation>
    <scope>NUCLEOTIDE SEQUENCE [LARGE SCALE GENOMIC DNA]</scope>
    <source>
        <strain evidence="1 2">CBS 118157</strain>
    </source>
</reference>
<keyword evidence="2" id="KW-1185">Reference proteome</keyword>
<protein>
    <submittedName>
        <fullName evidence="1">Uncharacterized protein</fullName>
    </submittedName>
</protein>
<evidence type="ECO:0000313" key="1">
    <source>
        <dbReference type="EMBL" id="KIW51580.1"/>
    </source>
</evidence>
<dbReference type="AlphaFoldDB" id="A0A0D2EAA3"/>
<dbReference type="OrthoDB" id="10524927at2759"/>
<dbReference type="GeneID" id="25332196"/>
<dbReference type="Proteomes" id="UP000054342">
    <property type="component" value="Unassembled WGS sequence"/>
</dbReference>
<gene>
    <name evidence="1" type="ORF">PV05_10288</name>
</gene>
<dbReference type="HOGENOM" id="CLU_1348950_0_0_1"/>
<proteinExistence type="predicted"/>
<organism evidence="1 2">
    <name type="scientific">Exophiala xenobiotica</name>
    <dbReference type="NCBI Taxonomy" id="348802"/>
    <lineage>
        <taxon>Eukaryota</taxon>
        <taxon>Fungi</taxon>
        <taxon>Dikarya</taxon>
        <taxon>Ascomycota</taxon>
        <taxon>Pezizomycotina</taxon>
        <taxon>Eurotiomycetes</taxon>
        <taxon>Chaetothyriomycetidae</taxon>
        <taxon>Chaetothyriales</taxon>
        <taxon>Herpotrichiellaceae</taxon>
        <taxon>Exophiala</taxon>
    </lineage>
</organism>
<dbReference type="EMBL" id="KN847322">
    <property type="protein sequence ID" value="KIW51580.1"/>
    <property type="molecule type" value="Genomic_DNA"/>
</dbReference>
<sequence>MASSNPELSFGTEVISRSFSLRRYLQHQPVDSPRVVPRPINIRDIRGVIAPAPLSPIPELVRRRIFVSRAAFTSLEVRWLMDVLIESLQEFGRLAMKASPSVRIQLHIPQDIKTAAQIKKMQAALALLLRQVPLLRAERERLNALAGSEATWDDVNQLAVPLESMASIMRLRDGIPPRFVHKKTEIAYLKAAMDLAANKAAQE</sequence>
<dbReference type="RefSeq" id="XP_013312164.1">
    <property type="nucleotide sequence ID" value="XM_013456710.1"/>
</dbReference>